<accession>E9SGJ7</accession>
<reference evidence="1 2" key="1">
    <citation type="submission" date="2011-02" db="EMBL/GenBank/DDBJ databases">
        <authorList>
            <person name="Nelson K.E."/>
            <person name="Sutton G."/>
            <person name="Torralba M."/>
            <person name="Durkin S."/>
            <person name="Harkins D."/>
            <person name="Montgomery R."/>
            <person name="Ziemer C."/>
            <person name="Klaassens E."/>
            <person name="Ocuiv P."/>
            <person name="Morrison M."/>
        </authorList>
    </citation>
    <scope>NUCLEOTIDE SEQUENCE [LARGE SCALE GENOMIC DNA]</scope>
    <source>
        <strain evidence="1 2">8</strain>
    </source>
</reference>
<sequence>MEKTEDDWFDDYVFTVTAEVHHDTMTKEEIKEKLNEQNILECCEILE</sequence>
<comment type="caution">
    <text evidence="1">The sequence shown here is derived from an EMBL/GenBank/DDBJ whole genome shotgun (WGS) entry which is preliminary data.</text>
</comment>
<evidence type="ECO:0000313" key="1">
    <source>
        <dbReference type="EMBL" id="EGC01610.1"/>
    </source>
</evidence>
<organism evidence="1 2">
    <name type="scientific">Ruminococcus albus 8</name>
    <dbReference type="NCBI Taxonomy" id="246199"/>
    <lineage>
        <taxon>Bacteria</taxon>
        <taxon>Bacillati</taxon>
        <taxon>Bacillota</taxon>
        <taxon>Clostridia</taxon>
        <taxon>Eubacteriales</taxon>
        <taxon>Oscillospiraceae</taxon>
        <taxon>Ruminococcus</taxon>
    </lineage>
</organism>
<evidence type="ECO:0000313" key="2">
    <source>
        <dbReference type="Proteomes" id="UP000004259"/>
    </source>
</evidence>
<proteinExistence type="predicted"/>
<dbReference type="AlphaFoldDB" id="E9SGJ7"/>
<keyword evidence="2" id="KW-1185">Reference proteome</keyword>
<dbReference type="Proteomes" id="UP000004259">
    <property type="component" value="Unassembled WGS sequence"/>
</dbReference>
<dbReference type="EMBL" id="ADKM02000124">
    <property type="protein sequence ID" value="EGC01610.1"/>
    <property type="molecule type" value="Genomic_DNA"/>
</dbReference>
<protein>
    <submittedName>
        <fullName evidence="1">Conserved domain protein</fullName>
    </submittedName>
</protein>
<name>E9SGJ7_RUMAL</name>
<dbReference type="STRING" id="246199.CUS_4712"/>
<gene>
    <name evidence="1" type="ORF">CUS_4712</name>
</gene>